<comment type="caution">
    <text evidence="2">The sequence shown here is derived from an EMBL/GenBank/DDBJ whole genome shotgun (WGS) entry which is preliminary data.</text>
</comment>
<dbReference type="Proteomes" id="UP001232750">
    <property type="component" value="Unassembled WGS sequence"/>
</dbReference>
<feature type="domain" description="DUF4130" evidence="1">
    <location>
        <begin position="154"/>
        <end position="298"/>
    </location>
</feature>
<dbReference type="InterPro" id="IPR023875">
    <property type="entry name" value="DNA_repair_put"/>
</dbReference>
<dbReference type="Pfam" id="PF13566">
    <property type="entry name" value="DUF4130"/>
    <property type="match status" value="1"/>
</dbReference>
<keyword evidence="3" id="KW-1185">Reference proteome</keyword>
<accession>A0ABT7DN58</accession>
<dbReference type="RefSeq" id="WP_283832305.1">
    <property type="nucleotide sequence ID" value="NZ_JASJEU010000018.1"/>
</dbReference>
<protein>
    <submittedName>
        <fullName evidence="2">TIGR03915 family putative DNA repair protein</fullName>
    </submittedName>
</protein>
<evidence type="ECO:0000313" key="2">
    <source>
        <dbReference type="EMBL" id="MDJ1650963.1"/>
    </source>
</evidence>
<dbReference type="EMBL" id="JASJEU010000018">
    <property type="protein sequence ID" value="MDJ1650963.1"/>
    <property type="molecule type" value="Genomic_DNA"/>
</dbReference>
<dbReference type="InterPro" id="IPR025404">
    <property type="entry name" value="DUF4130"/>
</dbReference>
<sequence length="321" mass="36111">MPEAVREEKKGATAVAHEEPLVDVAYVHDGSLEGLLSAVFEAYARHEDPQDIVRDGQLQPRLGQTVRFIETDMERALRVQRGVKRAGGHGAYDAVVRASLSDDPEAGTIVYRFIRYAMAANRPHDCTGCRKRRSCAGPVDSGGPASVGCTGKASGSVLGDLAHPAVAPLHRLVRAVGNERHRMIQFLRFEHLENGVWLARCNPSASVVPLLMDYFSARFNIQPFIIYDEVHNLAGVYEGREWYLVRTDQLNVPDRAADEQLMQAAWKRFYRTVAVEARYNPELRRQFMPKRLWKNIVEMHEDLPGTDLAPPTTTPERLWRG</sequence>
<proteinExistence type="predicted"/>
<evidence type="ECO:0000259" key="1">
    <source>
        <dbReference type="Pfam" id="PF13566"/>
    </source>
</evidence>
<organism evidence="2 3">
    <name type="scientific">Gordonibacter faecis</name>
    <dbReference type="NCBI Taxonomy" id="3047475"/>
    <lineage>
        <taxon>Bacteria</taxon>
        <taxon>Bacillati</taxon>
        <taxon>Actinomycetota</taxon>
        <taxon>Coriobacteriia</taxon>
        <taxon>Eggerthellales</taxon>
        <taxon>Eggerthellaceae</taxon>
        <taxon>Gordonibacter</taxon>
    </lineage>
</organism>
<evidence type="ECO:0000313" key="3">
    <source>
        <dbReference type="Proteomes" id="UP001232750"/>
    </source>
</evidence>
<dbReference type="NCBIfam" id="TIGR03915">
    <property type="entry name" value="SAM_7_link_chp"/>
    <property type="match status" value="1"/>
</dbReference>
<reference evidence="2 3" key="1">
    <citation type="submission" date="2023-05" db="EMBL/GenBank/DDBJ databases">
        <title>Gordonibacter KGMB12511T sp. nov., isolated from faeces of healthy Korean.</title>
        <authorList>
            <person name="Kim H.S."/>
            <person name="Kim J.-S."/>
            <person name="Suh M.K."/>
            <person name="Eom M.K."/>
            <person name="Do H.E."/>
            <person name="Lee J.-S."/>
        </authorList>
    </citation>
    <scope>NUCLEOTIDE SEQUENCE [LARGE SCALE GENOMIC DNA]</scope>
    <source>
        <strain evidence="2 3">KGMB12511</strain>
    </source>
</reference>
<name>A0ABT7DN58_9ACTN</name>
<gene>
    <name evidence="2" type="ORF">QNJ86_09145</name>
</gene>